<protein>
    <submittedName>
        <fullName evidence="1">Uncharacterized protein</fullName>
    </submittedName>
</protein>
<dbReference type="AlphaFoldDB" id="A0A9X2CDM7"/>
<comment type="caution">
    <text evidence="1">The sequence shown here is derived from an EMBL/GenBank/DDBJ whole genome shotgun (WGS) entry which is preliminary data.</text>
</comment>
<dbReference type="RefSeq" id="WP_188925002.1">
    <property type="nucleotide sequence ID" value="NZ_BMQI01000018.1"/>
</dbReference>
<dbReference type="Proteomes" id="UP001139408">
    <property type="component" value="Unassembled WGS sequence"/>
</dbReference>
<reference evidence="1" key="1">
    <citation type="submission" date="2022-01" db="EMBL/GenBank/DDBJ databases">
        <title>Whole genome-based taxonomy of the Shewanellaceae.</title>
        <authorList>
            <person name="Martin-Rodriguez A.J."/>
        </authorList>
    </citation>
    <scope>NUCLEOTIDE SEQUENCE</scope>
    <source>
        <strain evidence="1">DSM 23803</strain>
    </source>
</reference>
<evidence type="ECO:0000313" key="1">
    <source>
        <dbReference type="EMBL" id="MCL1105596.1"/>
    </source>
</evidence>
<dbReference type="EMBL" id="JAKILJ010000019">
    <property type="protein sequence ID" value="MCL1105596.1"/>
    <property type="molecule type" value="Genomic_DNA"/>
</dbReference>
<name>A0A9X2CDM7_9GAMM</name>
<accession>A0A9X2CDM7</accession>
<organism evidence="1 2">
    <name type="scientific">Shewanella algicola</name>
    <dbReference type="NCBI Taxonomy" id="640633"/>
    <lineage>
        <taxon>Bacteria</taxon>
        <taxon>Pseudomonadati</taxon>
        <taxon>Pseudomonadota</taxon>
        <taxon>Gammaproteobacteria</taxon>
        <taxon>Alteromonadales</taxon>
        <taxon>Shewanellaceae</taxon>
        <taxon>Shewanella</taxon>
    </lineage>
</organism>
<gene>
    <name evidence="1" type="ORF">L2749_10040</name>
</gene>
<proteinExistence type="predicted"/>
<keyword evidence="2" id="KW-1185">Reference proteome</keyword>
<evidence type="ECO:0000313" key="2">
    <source>
        <dbReference type="Proteomes" id="UP001139408"/>
    </source>
</evidence>
<sequence length="574" mass="62860">MNKMAIAAVVLAVGAGGYFLSQQGASVVKNDPMLDFIPADTVMFSGQLAPFPLKDYLYSIAGNYQTNGLDEILQLDASSSEQERFFVSLYKQYMNVLPTPDVLLATYGLPDSIKSYFYTLGALPVMKIQLSNPDAFWAELDRAEQDSGLAHTTGSVGETEYRAYALTDANEQEQINLVFAEKQGWLTVTLNTSFNQVELLEMALGEKPVEKPLSDTTMLQDIAKSHGFMQDNISFVNHVELVKGLTTTDGNMLAKQISKMAETQGEDPFAELKISTCQTEFAAIAANWPRTVMGLNSYSISREESDIDAAVVVESNNQVILSALAKMRGFIPAFDNSDHDNILSMALGMDVNQLAPALTEVWKDLQTPSYQCEALAQMQGELDELNPAMLGMMTGMANGVKGMSVTLADYKLTEVNGEPSFEKLDALVTVSAENPIMLIDMVKPFFPPLANIDLKDNGDPVDITPLLMLPPEYGVSAKMAVKGNHLVVYTGDRGTELADGLFKQTLSANGFFDFAVDYQKMFMPLVDVIEMSGEPMPEELEALKDYNMRLKMSVDFTDKGIVIGSKVNSRASAE</sequence>